<reference evidence="2 3" key="1">
    <citation type="journal article" date="2014" name="Genome Announc.">
        <title>Draft Genome Sequence of the Boron-Tolerant and Moderately Halotolerant Bacterium Gracilibacillus boraciitolerans JCM 21714T.</title>
        <authorList>
            <person name="Ahmed I."/>
            <person name="Oshima K."/>
            <person name="Suda W."/>
            <person name="Kitamura K."/>
            <person name="Iida T."/>
            <person name="Ohmori Y."/>
            <person name="Fujiwara T."/>
            <person name="Hattori M."/>
            <person name="Ohkuma M."/>
        </authorList>
    </citation>
    <scope>NUCLEOTIDE SEQUENCE [LARGE SCALE GENOMIC DNA]</scope>
    <source>
        <strain evidence="2 3">JCM 21714</strain>
    </source>
</reference>
<sequence length="50" mass="5507">MVCYGGFIGKLPGGDISFKKGNFSFHFPIMTSIIISIILTLIFTIIGRLK</sequence>
<dbReference type="eggNOG" id="ENOG5032YVX">
    <property type="taxonomic scope" value="Bacteria"/>
</dbReference>
<dbReference type="STRING" id="1298598.JCM21714_3286"/>
<dbReference type="PANTHER" id="PTHR36443">
    <property type="entry name" value="BSR5223 PROTEIN"/>
    <property type="match status" value="1"/>
</dbReference>
<dbReference type="AlphaFoldDB" id="W4VLW3"/>
<keyword evidence="3" id="KW-1185">Reference proteome</keyword>
<keyword evidence="1" id="KW-0472">Membrane</keyword>
<name>W4VLW3_9BACI</name>
<comment type="caution">
    <text evidence="2">The sequence shown here is derived from an EMBL/GenBank/DDBJ whole genome shotgun (WGS) entry which is preliminary data.</text>
</comment>
<accession>W4VLW3</accession>
<keyword evidence="1" id="KW-0812">Transmembrane</keyword>
<evidence type="ECO:0000313" key="3">
    <source>
        <dbReference type="Proteomes" id="UP000019102"/>
    </source>
</evidence>
<evidence type="ECO:0000256" key="1">
    <source>
        <dbReference type="SAM" id="Phobius"/>
    </source>
</evidence>
<keyword evidence="1" id="KW-1133">Transmembrane helix</keyword>
<proteinExistence type="predicted"/>
<evidence type="ECO:0000313" key="2">
    <source>
        <dbReference type="EMBL" id="GAE94151.1"/>
    </source>
</evidence>
<dbReference type="Proteomes" id="UP000019102">
    <property type="component" value="Unassembled WGS sequence"/>
</dbReference>
<evidence type="ECO:0008006" key="4">
    <source>
        <dbReference type="Google" id="ProtNLM"/>
    </source>
</evidence>
<dbReference type="Pfam" id="PF11146">
    <property type="entry name" value="DUF2905"/>
    <property type="match status" value="1"/>
</dbReference>
<gene>
    <name evidence="2" type="ORF">JCM21714_3286</name>
</gene>
<dbReference type="PANTHER" id="PTHR36443:SF1">
    <property type="entry name" value="BSR5223 PROTEIN"/>
    <property type="match status" value="1"/>
</dbReference>
<protein>
    <recommendedName>
        <fullName evidence="4">DUF2905 domain-containing protein</fullName>
    </recommendedName>
</protein>
<organism evidence="2 3">
    <name type="scientific">Gracilibacillus boraciitolerans JCM 21714</name>
    <dbReference type="NCBI Taxonomy" id="1298598"/>
    <lineage>
        <taxon>Bacteria</taxon>
        <taxon>Bacillati</taxon>
        <taxon>Bacillota</taxon>
        <taxon>Bacilli</taxon>
        <taxon>Bacillales</taxon>
        <taxon>Bacillaceae</taxon>
        <taxon>Gracilibacillus</taxon>
    </lineage>
</organism>
<dbReference type="InterPro" id="IPR021320">
    <property type="entry name" value="DUF2905"/>
</dbReference>
<dbReference type="EMBL" id="BAVS01000019">
    <property type="protein sequence ID" value="GAE94151.1"/>
    <property type="molecule type" value="Genomic_DNA"/>
</dbReference>
<feature type="transmembrane region" description="Helical" evidence="1">
    <location>
        <begin position="25"/>
        <end position="46"/>
    </location>
</feature>